<name>A0AAD8Z7Y1_9TELE</name>
<feature type="non-terminal residue" evidence="1">
    <location>
        <position position="1"/>
    </location>
</feature>
<evidence type="ECO:0000313" key="1">
    <source>
        <dbReference type="EMBL" id="KAK1794076.1"/>
    </source>
</evidence>
<sequence length="279" mass="30170">ATKPETPNPLVLWVNGHLISGKKQDHVYFDDEIPGKYRESTCLDQGYGWKRPVVQDVSRRSECTELLRGQFSLCSSRVTQPVPVAILQATRPDPVPGMVDATRPVTRSVPVAKHLDLLKLPPLIAPELLDLLPLNAAAAPSDPPRPTATDCCSRASGPASSCSWSTRSHSTSPRASCQACPSGRSSKLSCASKGCRCHFASLLCPQSCLLINRLHVLGLSPIPRMPPVSIVACSCCPIVCRLHCLVLFLPLLCCLSLCPSMCPFRCLCLFLFLSLLSLA</sequence>
<accession>A0AAD8Z7Y1</accession>
<dbReference type="Proteomes" id="UP001239994">
    <property type="component" value="Unassembled WGS sequence"/>
</dbReference>
<reference evidence="1" key="1">
    <citation type="submission" date="2023-03" db="EMBL/GenBank/DDBJ databases">
        <title>Electrophorus voltai genome.</title>
        <authorList>
            <person name="Bian C."/>
        </authorList>
    </citation>
    <scope>NUCLEOTIDE SEQUENCE</scope>
    <source>
        <strain evidence="1">CB-2022</strain>
        <tissue evidence="1">Muscle</tissue>
    </source>
</reference>
<gene>
    <name evidence="1" type="ORF">P4O66_010984</name>
</gene>
<keyword evidence="2" id="KW-1185">Reference proteome</keyword>
<proteinExistence type="predicted"/>
<evidence type="ECO:0000313" key="2">
    <source>
        <dbReference type="Proteomes" id="UP001239994"/>
    </source>
</evidence>
<comment type="caution">
    <text evidence="1">The sequence shown here is derived from an EMBL/GenBank/DDBJ whole genome shotgun (WGS) entry which is preliminary data.</text>
</comment>
<protein>
    <submittedName>
        <fullName evidence="1">Uncharacterized protein</fullName>
    </submittedName>
</protein>
<dbReference type="AlphaFoldDB" id="A0AAD8Z7Y1"/>
<dbReference type="EMBL" id="JAROKS010000017">
    <property type="protein sequence ID" value="KAK1794076.1"/>
    <property type="molecule type" value="Genomic_DNA"/>
</dbReference>
<organism evidence="1 2">
    <name type="scientific">Electrophorus voltai</name>
    <dbReference type="NCBI Taxonomy" id="2609070"/>
    <lineage>
        <taxon>Eukaryota</taxon>
        <taxon>Metazoa</taxon>
        <taxon>Chordata</taxon>
        <taxon>Craniata</taxon>
        <taxon>Vertebrata</taxon>
        <taxon>Euteleostomi</taxon>
        <taxon>Actinopterygii</taxon>
        <taxon>Neopterygii</taxon>
        <taxon>Teleostei</taxon>
        <taxon>Ostariophysi</taxon>
        <taxon>Gymnotiformes</taxon>
        <taxon>Gymnotoidei</taxon>
        <taxon>Gymnotidae</taxon>
        <taxon>Electrophorus</taxon>
    </lineage>
</organism>